<dbReference type="InterPro" id="IPR052169">
    <property type="entry name" value="CW_Biosynth-Accessory"/>
</dbReference>
<sequence length="383" mass="44102">METHIYIGADIVPTRSNYALFRNGDIKQLLGTELMRYMKTSDFTILNLETPLIDKKFEIEKCGPCFITPINTVAGLKAINPFFYTLANNHILDQGAVGLKSTIQVLRDNNIDFSGVGNNLDEAKCCYIKEINGIKLGIYCCVEHEFSIAGINKPGANPFDPFYSFDHIVELKKKVNLVIVLYHGGKEQYRYPSPELKKVFHKFAEVGADYVIAQHSHCIGCMEKYNGSVLIYGQGNFIFDSSNHEYWQTSILLKINVFDNMQHNLDIIPCVKQDNVIRKATDSEGREILKGFFERSQDILDNQFIEKKYTELAEETRHEYYYRLLGKVGKLFIFKVINKLTHSKIMDNIYTETYLPLIENCFACESHRELVTHITRLRKVDNK</sequence>
<dbReference type="PANTHER" id="PTHR33393">
    <property type="entry name" value="POLYGLUTAMINE SYNTHESIS ACCESSORY PROTEIN RV0574C-RELATED"/>
    <property type="match status" value="1"/>
</dbReference>
<name>A0AAW5C580_9FIRM</name>
<comment type="similarity">
    <text evidence="1">Belongs to the CapA family.</text>
</comment>
<protein>
    <submittedName>
        <fullName evidence="3">CapA family protein</fullName>
    </submittedName>
</protein>
<dbReference type="RefSeq" id="WP_165642111.1">
    <property type="nucleotide sequence ID" value="NZ_JAKNGE010000033.1"/>
</dbReference>
<feature type="domain" description="Capsule synthesis protein CapA" evidence="2">
    <location>
        <begin position="4"/>
        <end position="241"/>
    </location>
</feature>
<evidence type="ECO:0000313" key="3">
    <source>
        <dbReference type="EMBL" id="MCG4748179.1"/>
    </source>
</evidence>
<comment type="caution">
    <text evidence="3">The sequence shown here is derived from an EMBL/GenBank/DDBJ whole genome shotgun (WGS) entry which is preliminary data.</text>
</comment>
<dbReference type="Pfam" id="PF09587">
    <property type="entry name" value="PGA_cap"/>
    <property type="match status" value="1"/>
</dbReference>
<dbReference type="PANTHER" id="PTHR33393:SF11">
    <property type="entry name" value="POLYGLUTAMINE SYNTHESIS ACCESSORY PROTEIN RV0574C-RELATED"/>
    <property type="match status" value="1"/>
</dbReference>
<dbReference type="Proteomes" id="UP001299608">
    <property type="component" value="Unassembled WGS sequence"/>
</dbReference>
<dbReference type="SUPFAM" id="SSF56300">
    <property type="entry name" value="Metallo-dependent phosphatases"/>
    <property type="match status" value="1"/>
</dbReference>
<evidence type="ECO:0000256" key="1">
    <source>
        <dbReference type="ARBA" id="ARBA00005662"/>
    </source>
</evidence>
<proteinExistence type="inferred from homology"/>
<evidence type="ECO:0000313" key="4">
    <source>
        <dbReference type="Proteomes" id="UP001299608"/>
    </source>
</evidence>
<dbReference type="EMBL" id="JAKNGE010000033">
    <property type="protein sequence ID" value="MCG4748179.1"/>
    <property type="molecule type" value="Genomic_DNA"/>
</dbReference>
<dbReference type="AlphaFoldDB" id="A0AAW5C580"/>
<dbReference type="InterPro" id="IPR029052">
    <property type="entry name" value="Metallo-depent_PP-like"/>
</dbReference>
<gene>
    <name evidence="3" type="ORF">L0N08_22420</name>
</gene>
<dbReference type="SMART" id="SM00854">
    <property type="entry name" value="PGA_cap"/>
    <property type="match status" value="1"/>
</dbReference>
<dbReference type="InterPro" id="IPR019079">
    <property type="entry name" value="Capsule_synth_CapA"/>
</dbReference>
<accession>A0AAW5C580</accession>
<evidence type="ECO:0000259" key="2">
    <source>
        <dbReference type="SMART" id="SM00854"/>
    </source>
</evidence>
<organism evidence="3 4">
    <name type="scientific">Enterocloster aldenensis</name>
    <dbReference type="NCBI Taxonomy" id="358742"/>
    <lineage>
        <taxon>Bacteria</taxon>
        <taxon>Bacillati</taxon>
        <taxon>Bacillota</taxon>
        <taxon>Clostridia</taxon>
        <taxon>Lachnospirales</taxon>
        <taxon>Lachnospiraceae</taxon>
        <taxon>Enterocloster</taxon>
    </lineage>
</organism>
<dbReference type="Gene3D" id="3.60.21.10">
    <property type="match status" value="1"/>
</dbReference>
<reference evidence="3" key="1">
    <citation type="submission" date="2022-01" db="EMBL/GenBank/DDBJ databases">
        <title>Collection of gut derived symbiotic bacterial strains cultured from healthy donors.</title>
        <authorList>
            <person name="Lin H."/>
            <person name="Kohout C."/>
            <person name="Waligurski E."/>
            <person name="Pamer E.G."/>
        </authorList>
    </citation>
    <scope>NUCLEOTIDE SEQUENCE</scope>
    <source>
        <strain evidence="3">DFI.6.55</strain>
    </source>
</reference>
<dbReference type="CDD" id="cd07381">
    <property type="entry name" value="MPP_CapA"/>
    <property type="match status" value="1"/>
</dbReference>